<dbReference type="RefSeq" id="WP_136384487.1">
    <property type="nucleotide sequence ID" value="NZ_SSOD01000005.1"/>
</dbReference>
<gene>
    <name evidence="1" type="ORF">E6O51_08180</name>
</gene>
<dbReference type="EMBL" id="SSOD01000005">
    <property type="protein sequence ID" value="THF62124.1"/>
    <property type="molecule type" value="Genomic_DNA"/>
</dbReference>
<dbReference type="OrthoDB" id="3233491at2"/>
<evidence type="ECO:0000313" key="1">
    <source>
        <dbReference type="EMBL" id="THF62124.1"/>
    </source>
</evidence>
<dbReference type="InterPro" id="IPR029032">
    <property type="entry name" value="AhpD-like"/>
</dbReference>
<protein>
    <recommendedName>
        <fullName evidence="3">Carboxymuconolactone decarboxylase family protein</fullName>
    </recommendedName>
</protein>
<reference evidence="1 2" key="1">
    <citation type="submission" date="2019-04" db="EMBL/GenBank/DDBJ databases">
        <title>Azoarcus rhizosphaerae sp. nov. isolated from rhizosphere of Ficus religiosa.</title>
        <authorList>
            <person name="Lin S.-Y."/>
            <person name="Hameed A."/>
            <person name="Hsu Y.-H."/>
            <person name="Young C.-C."/>
        </authorList>
    </citation>
    <scope>NUCLEOTIDE SEQUENCE [LARGE SCALE GENOMIC DNA]</scope>
    <source>
        <strain evidence="1 2">CC-YHH848</strain>
    </source>
</reference>
<organism evidence="1 2">
    <name type="scientific">Pseudothauera rhizosphaerae</name>
    <dbReference type="NCBI Taxonomy" id="2565932"/>
    <lineage>
        <taxon>Bacteria</taxon>
        <taxon>Pseudomonadati</taxon>
        <taxon>Pseudomonadota</taxon>
        <taxon>Betaproteobacteria</taxon>
        <taxon>Rhodocyclales</taxon>
        <taxon>Zoogloeaceae</taxon>
        <taxon>Pseudothauera</taxon>
    </lineage>
</organism>
<keyword evidence="2" id="KW-1185">Reference proteome</keyword>
<sequence length="175" mass="19969">MQLIEPLSPDALTPRQQVSYDAKIARDGRVTNMQRTLLHAPEAFDAYIEWYKLRDLLIPAFGERAVWIFCHTISAGTDCLVCSTFFRRLLIDKGIPPEAFVPTEEEQLLQSLARTFLANGHGVDADAWRRLAERHDTRTLVLLIAFGGLMVANNLFNNLLDVPLDEYLYDYRKTA</sequence>
<dbReference type="AlphaFoldDB" id="A0A4S4AQW1"/>
<dbReference type="Proteomes" id="UP000307956">
    <property type="component" value="Unassembled WGS sequence"/>
</dbReference>
<evidence type="ECO:0000313" key="2">
    <source>
        <dbReference type="Proteomes" id="UP000307956"/>
    </source>
</evidence>
<dbReference type="Gene3D" id="1.20.1290.10">
    <property type="entry name" value="AhpD-like"/>
    <property type="match status" value="1"/>
</dbReference>
<evidence type="ECO:0008006" key="3">
    <source>
        <dbReference type="Google" id="ProtNLM"/>
    </source>
</evidence>
<accession>A0A4S4AQW1</accession>
<dbReference type="SUPFAM" id="SSF69118">
    <property type="entry name" value="AhpD-like"/>
    <property type="match status" value="1"/>
</dbReference>
<name>A0A4S4AQW1_9RHOO</name>
<comment type="caution">
    <text evidence="1">The sequence shown here is derived from an EMBL/GenBank/DDBJ whole genome shotgun (WGS) entry which is preliminary data.</text>
</comment>
<proteinExistence type="predicted"/>